<reference evidence="1" key="1">
    <citation type="submission" date="2020-05" db="EMBL/GenBank/DDBJ databases">
        <authorList>
            <person name="Chiriac C."/>
            <person name="Salcher M."/>
            <person name="Ghai R."/>
            <person name="Kavagutti S V."/>
        </authorList>
    </citation>
    <scope>NUCLEOTIDE SEQUENCE</scope>
</reference>
<evidence type="ECO:0000313" key="2">
    <source>
        <dbReference type="EMBL" id="CAB4216045.1"/>
    </source>
</evidence>
<sequence length="119" mass="13749">MNEPCMCGATDCPRCYPGQPAKATARHYELALESVVETVMDYGQWPHKGKAEFDLYDFLLDERDSSYMLEMYVSSMSSNTRAFEDRIERERKTVTVMLEKHLKNSDFVAELAAEYAEEE</sequence>
<evidence type="ECO:0000313" key="1">
    <source>
        <dbReference type="EMBL" id="CAB4183867.1"/>
    </source>
</evidence>
<evidence type="ECO:0000313" key="3">
    <source>
        <dbReference type="EMBL" id="CAB5229687.1"/>
    </source>
</evidence>
<dbReference type="EMBL" id="LR797056">
    <property type="protein sequence ID" value="CAB4183867.1"/>
    <property type="molecule type" value="Genomic_DNA"/>
</dbReference>
<dbReference type="EMBL" id="LR797433">
    <property type="protein sequence ID" value="CAB4216045.1"/>
    <property type="molecule type" value="Genomic_DNA"/>
</dbReference>
<dbReference type="EMBL" id="LR798410">
    <property type="protein sequence ID" value="CAB5229687.1"/>
    <property type="molecule type" value="Genomic_DNA"/>
</dbReference>
<proteinExistence type="predicted"/>
<gene>
    <name evidence="1" type="ORF">UFOVP1109_12</name>
    <name evidence="2" type="ORF">UFOVP1473_51</name>
    <name evidence="3" type="ORF">UFOVP1560_3</name>
</gene>
<organism evidence="1">
    <name type="scientific">uncultured Caudovirales phage</name>
    <dbReference type="NCBI Taxonomy" id="2100421"/>
    <lineage>
        <taxon>Viruses</taxon>
        <taxon>Duplodnaviria</taxon>
        <taxon>Heunggongvirae</taxon>
        <taxon>Uroviricota</taxon>
        <taxon>Caudoviricetes</taxon>
        <taxon>Peduoviridae</taxon>
        <taxon>Maltschvirus</taxon>
        <taxon>Maltschvirus maltsch</taxon>
    </lineage>
</organism>
<protein>
    <submittedName>
        <fullName evidence="1">Uncharacterized protein</fullName>
    </submittedName>
</protein>
<accession>A0A6J5QMV9</accession>
<name>A0A6J5QMV9_9CAUD</name>